<feature type="transmembrane region" description="Helical" evidence="1">
    <location>
        <begin position="44"/>
        <end position="62"/>
    </location>
</feature>
<reference evidence="3 4" key="1">
    <citation type="submission" date="2007-01" db="EMBL/GenBank/DDBJ databases">
        <authorList>
            <person name="Haygood M."/>
            <person name="Podell S."/>
            <person name="Anderson C."/>
            <person name="Hopkinson B."/>
            <person name="Roe K."/>
            <person name="Barbeau K."/>
            <person name="Gaasterland T."/>
            <person name="Ferriera S."/>
            <person name="Johnson J."/>
            <person name="Kravitz S."/>
            <person name="Beeson K."/>
            <person name="Sutton G."/>
            <person name="Rogers Y.-H."/>
            <person name="Friedman R."/>
            <person name="Frazier M."/>
            <person name="Venter J.C."/>
        </authorList>
    </citation>
    <scope>NUCLEOTIDE SEQUENCE [LARGE SCALE GENOMIC DNA]</scope>
    <source>
        <strain evidence="3 4">ATCC 23134</strain>
    </source>
</reference>
<keyword evidence="1" id="KW-0472">Membrane</keyword>
<keyword evidence="1" id="KW-0812">Transmembrane</keyword>
<evidence type="ECO:0000313" key="4">
    <source>
        <dbReference type="Proteomes" id="UP000004095"/>
    </source>
</evidence>
<feature type="domain" description="Nucleoside transporter/FeoB GTPase Gate" evidence="2">
    <location>
        <begin position="276"/>
        <end position="380"/>
    </location>
</feature>
<comment type="caution">
    <text evidence="3">The sequence shown here is derived from an EMBL/GenBank/DDBJ whole genome shotgun (WGS) entry which is preliminary data.</text>
</comment>
<dbReference type="Proteomes" id="UP000004095">
    <property type="component" value="Unassembled WGS sequence"/>
</dbReference>
<feature type="transmembrane region" description="Helical" evidence="1">
    <location>
        <begin position="206"/>
        <end position="225"/>
    </location>
</feature>
<gene>
    <name evidence="3" type="ORF">M23134_01961</name>
</gene>
<dbReference type="eggNOG" id="COG0700">
    <property type="taxonomic scope" value="Bacteria"/>
</dbReference>
<dbReference type="InterPro" id="IPR052549">
    <property type="entry name" value="SpmB"/>
</dbReference>
<evidence type="ECO:0000256" key="1">
    <source>
        <dbReference type="SAM" id="Phobius"/>
    </source>
</evidence>
<feature type="transmembrane region" description="Helical" evidence="1">
    <location>
        <begin position="385"/>
        <end position="409"/>
    </location>
</feature>
<dbReference type="InterPro" id="IPR011415">
    <property type="entry name" value="SpmA_SpmB"/>
</dbReference>
<dbReference type="eggNOG" id="COG2715">
    <property type="taxonomic scope" value="Bacteria"/>
</dbReference>
<accession>A1ZCD0</accession>
<keyword evidence="1" id="KW-1133">Transmembrane helix</keyword>
<evidence type="ECO:0000313" key="3">
    <source>
        <dbReference type="EMBL" id="EAY31932.1"/>
    </source>
</evidence>
<dbReference type="RefSeq" id="WP_002692763.1">
    <property type="nucleotide sequence ID" value="NZ_AAWS01000001.1"/>
</dbReference>
<dbReference type="AlphaFoldDB" id="A1ZCD0"/>
<dbReference type="PANTHER" id="PTHR35793">
    <property type="entry name" value="INNER MEMBRANE PROTEIN YJIG"/>
    <property type="match status" value="1"/>
</dbReference>
<dbReference type="OrthoDB" id="9805623at2"/>
<dbReference type="GO" id="GO:0005886">
    <property type="term" value="C:plasma membrane"/>
    <property type="evidence" value="ECO:0007669"/>
    <property type="project" value="TreeGrafter"/>
</dbReference>
<keyword evidence="4" id="KW-1185">Reference proteome</keyword>
<protein>
    <submittedName>
        <fullName evidence="3">Nucleoside recognition</fullName>
    </submittedName>
</protein>
<feature type="transmembrane region" description="Helical" evidence="1">
    <location>
        <begin position="237"/>
        <end position="255"/>
    </location>
</feature>
<sequence length="410" mass="45271">MVLNYIWVAFFLIAFIIALYKLIFEGDIEIFDRLIKSTFDQSSLAFELALHLTGAMAMWLGIMKIGEKAGIVKMLTFVFGPFFRRLFPEIPTNHPAITPIFMKLSANLLGLDNAGTPLGIKAMQEMQKLNPKKEEASNAQIMFAVLNTTGLTFIPLTVMIYRARLQAANPSDIFIPILISAAVTGIAGMILVSLYQRINLFDPVLLGYLAVILGSLGIAIYYLSGLPKEKISDISKVVSNLILFSIIVFFILLALYRRVNIYESFIEGAKEGFDVAIKIIPYLVGIMIAIGVFKESGALEIITSTLKKIVIYFGVNPDFIPAMPTAFMKPLSGSGATGMMLETMNHYGVDSFQGRLVSIFQGTTDTTLYILAIYFGAVNIKKTRYAATCGLLADLIGVITAIYVTYIFYH</sequence>
<feature type="transmembrane region" description="Helical" evidence="1">
    <location>
        <begin position="141"/>
        <end position="161"/>
    </location>
</feature>
<dbReference type="EMBL" id="AAWS01000001">
    <property type="protein sequence ID" value="EAY31932.1"/>
    <property type="molecule type" value="Genomic_DNA"/>
</dbReference>
<dbReference type="PIRSF" id="PIRSF036542">
    <property type="entry name" value="SpmA_SpmB"/>
    <property type="match status" value="1"/>
</dbReference>
<feature type="transmembrane region" description="Helical" evidence="1">
    <location>
        <begin position="6"/>
        <end position="23"/>
    </location>
</feature>
<name>A1ZCD0_MICM2</name>
<organism evidence="3 4">
    <name type="scientific">Microscilla marina ATCC 23134</name>
    <dbReference type="NCBI Taxonomy" id="313606"/>
    <lineage>
        <taxon>Bacteria</taxon>
        <taxon>Pseudomonadati</taxon>
        <taxon>Bacteroidota</taxon>
        <taxon>Cytophagia</taxon>
        <taxon>Cytophagales</taxon>
        <taxon>Microscillaceae</taxon>
        <taxon>Microscilla</taxon>
    </lineage>
</organism>
<feature type="domain" description="Nucleoside transporter/FeoB GTPase Gate" evidence="2">
    <location>
        <begin position="52"/>
        <end position="160"/>
    </location>
</feature>
<dbReference type="InterPro" id="IPR011642">
    <property type="entry name" value="Gate_dom"/>
</dbReference>
<feature type="transmembrane region" description="Helical" evidence="1">
    <location>
        <begin position="173"/>
        <end position="194"/>
    </location>
</feature>
<dbReference type="Pfam" id="PF07670">
    <property type="entry name" value="Gate"/>
    <property type="match status" value="2"/>
</dbReference>
<dbReference type="PANTHER" id="PTHR35793:SF2">
    <property type="entry name" value="INNER MEMBRANE PROTEIN YJIG"/>
    <property type="match status" value="1"/>
</dbReference>
<feature type="transmembrane region" description="Helical" evidence="1">
    <location>
        <begin position="275"/>
        <end position="293"/>
    </location>
</feature>
<proteinExistence type="predicted"/>
<evidence type="ECO:0000259" key="2">
    <source>
        <dbReference type="Pfam" id="PF07670"/>
    </source>
</evidence>